<dbReference type="InterPro" id="IPR019546">
    <property type="entry name" value="TAT_signal_bac_arc"/>
</dbReference>
<proteinExistence type="predicted"/>
<feature type="domain" description="F5/8 type C" evidence="7">
    <location>
        <begin position="648"/>
        <end position="812"/>
    </location>
</feature>
<keyword evidence="5" id="KW-0411">Iron-sulfur</keyword>
<dbReference type="InterPro" id="IPR000421">
    <property type="entry name" value="FA58C"/>
</dbReference>
<keyword evidence="9" id="KW-1185">Reference proteome</keyword>
<evidence type="ECO:0000256" key="6">
    <source>
        <dbReference type="SAM" id="MobiDB-lite"/>
    </source>
</evidence>
<name>A0A6P1MAU3_9BACT</name>
<dbReference type="PANTHER" id="PTHR43498:SF1">
    <property type="entry name" value="COB--COM HETERODISULFIDE REDUCTASE IRON-SULFUR SUBUNIT A"/>
    <property type="match status" value="1"/>
</dbReference>
<evidence type="ECO:0000256" key="2">
    <source>
        <dbReference type="ARBA" id="ARBA00022723"/>
    </source>
</evidence>
<dbReference type="PRINTS" id="PR00420">
    <property type="entry name" value="RNGMNOXGNASE"/>
</dbReference>
<organism evidence="8 9">
    <name type="scientific">Tichowtungia aerotolerans</name>
    <dbReference type="NCBI Taxonomy" id="2697043"/>
    <lineage>
        <taxon>Bacteria</taxon>
        <taxon>Pseudomonadati</taxon>
        <taxon>Kiritimatiellota</taxon>
        <taxon>Tichowtungiia</taxon>
        <taxon>Tichowtungiales</taxon>
        <taxon>Tichowtungiaceae</taxon>
        <taxon>Tichowtungia</taxon>
    </lineage>
</organism>
<dbReference type="SUPFAM" id="SSF51905">
    <property type="entry name" value="FAD/NAD(P)-binding domain"/>
    <property type="match status" value="1"/>
</dbReference>
<accession>A0A6P1MAU3</accession>
<dbReference type="InterPro" id="IPR008979">
    <property type="entry name" value="Galactose-bd-like_sf"/>
</dbReference>
<dbReference type="InterPro" id="IPR036188">
    <property type="entry name" value="FAD/NAD-bd_sf"/>
</dbReference>
<dbReference type="InterPro" id="IPR039650">
    <property type="entry name" value="HdrA-like"/>
</dbReference>
<evidence type="ECO:0000256" key="3">
    <source>
        <dbReference type="ARBA" id="ARBA00023002"/>
    </source>
</evidence>
<evidence type="ECO:0000256" key="4">
    <source>
        <dbReference type="ARBA" id="ARBA00023004"/>
    </source>
</evidence>
<gene>
    <name evidence="8" type="ORF">GT409_15475</name>
</gene>
<evidence type="ECO:0000259" key="7">
    <source>
        <dbReference type="PROSITE" id="PS50022"/>
    </source>
</evidence>
<dbReference type="KEGG" id="taer:GT409_15475"/>
<evidence type="ECO:0000256" key="1">
    <source>
        <dbReference type="ARBA" id="ARBA00022485"/>
    </source>
</evidence>
<dbReference type="Gene3D" id="3.50.50.60">
    <property type="entry name" value="FAD/NAD(P)-binding domain"/>
    <property type="match status" value="1"/>
</dbReference>
<dbReference type="NCBIfam" id="TIGR01409">
    <property type="entry name" value="TAT_signal_seq"/>
    <property type="match status" value="1"/>
</dbReference>
<keyword evidence="3" id="KW-0560">Oxidoreductase</keyword>
<dbReference type="Pfam" id="PF12831">
    <property type="entry name" value="FAD_oxidored"/>
    <property type="match status" value="1"/>
</dbReference>
<dbReference type="GO" id="GO:0051539">
    <property type="term" value="F:4 iron, 4 sulfur cluster binding"/>
    <property type="evidence" value="ECO:0007669"/>
    <property type="project" value="UniProtKB-KW"/>
</dbReference>
<dbReference type="PROSITE" id="PS50022">
    <property type="entry name" value="FA58C_3"/>
    <property type="match status" value="1"/>
</dbReference>
<dbReference type="PANTHER" id="PTHR43498">
    <property type="entry name" value="FERREDOXIN:COB-COM HETERODISULFIDE REDUCTASE SUBUNIT A"/>
    <property type="match status" value="1"/>
</dbReference>
<dbReference type="GO" id="GO:0046872">
    <property type="term" value="F:metal ion binding"/>
    <property type="evidence" value="ECO:0007669"/>
    <property type="project" value="UniProtKB-KW"/>
</dbReference>
<reference evidence="8 9" key="1">
    <citation type="submission" date="2020-01" db="EMBL/GenBank/DDBJ databases">
        <title>Ponticoccus aerotolerans gen. nov., sp. nov., an anaerobic bacterium and proposal of Ponticoccusceae fam. nov., Ponticoccusles ord. nov. and Ponticoccuse classis nov. in the phylum Kiritimatiellaeota.</title>
        <authorList>
            <person name="Zhou L.Y."/>
            <person name="Du Z.J."/>
        </authorList>
    </citation>
    <scope>NUCLEOTIDE SEQUENCE [LARGE SCALE GENOMIC DNA]</scope>
    <source>
        <strain evidence="8 9">S-5007</strain>
    </source>
</reference>
<dbReference type="Proteomes" id="UP000464954">
    <property type="component" value="Chromosome"/>
</dbReference>
<evidence type="ECO:0000256" key="5">
    <source>
        <dbReference type="ARBA" id="ARBA00023014"/>
    </source>
</evidence>
<dbReference type="SUPFAM" id="SSF49785">
    <property type="entry name" value="Galactose-binding domain-like"/>
    <property type="match status" value="1"/>
</dbReference>
<dbReference type="Gene3D" id="2.60.120.260">
    <property type="entry name" value="Galactose-binding domain-like"/>
    <property type="match status" value="2"/>
</dbReference>
<feature type="region of interest" description="Disordered" evidence="6">
    <location>
        <begin position="670"/>
        <end position="689"/>
    </location>
</feature>
<dbReference type="GO" id="GO:0016491">
    <property type="term" value="F:oxidoreductase activity"/>
    <property type="evidence" value="ECO:0007669"/>
    <property type="project" value="UniProtKB-KW"/>
</dbReference>
<evidence type="ECO:0000313" key="8">
    <source>
        <dbReference type="EMBL" id="QHI70971.1"/>
    </source>
</evidence>
<protein>
    <submittedName>
        <fullName evidence="8">FAD-dependent oxidoreductase</fullName>
    </submittedName>
</protein>
<dbReference type="InterPro" id="IPR006311">
    <property type="entry name" value="TAT_signal"/>
</dbReference>
<evidence type="ECO:0000313" key="9">
    <source>
        <dbReference type="Proteomes" id="UP000464954"/>
    </source>
</evidence>
<dbReference type="AlphaFoldDB" id="A0A6P1MAU3"/>
<dbReference type="RefSeq" id="WP_160630143.1">
    <property type="nucleotide sequence ID" value="NZ_CP047593.1"/>
</dbReference>
<dbReference type="EMBL" id="CP047593">
    <property type="protein sequence ID" value="QHI70971.1"/>
    <property type="molecule type" value="Genomic_DNA"/>
</dbReference>
<dbReference type="PROSITE" id="PS51318">
    <property type="entry name" value="TAT"/>
    <property type="match status" value="1"/>
</dbReference>
<keyword evidence="4" id="KW-0408">Iron</keyword>
<sequence>MNINPSRRDFMKVAGATGLAVSFANNGFSFELNRLPLQEIENPMRRLKPFRAPKRPVQEAVPGFLWIDAGQFDSYGGWELDTFFTDLAAASGYLLANRFIGPPVDDAVTTVNIPESGRWHLWVRARNWLPEHSPGQFKVLVNGKESDHVFGAAASDQWVWESGGAYELSGGKTELRLQDLTGHLSRVSSLILTRDETYRPPQDRDAMLQERARLSGISLLPADRGNFDVVVVGGGPAGVPAAIAAARNGCRVALIHDRPVLGGNASLELMVPPNGAARHETFDRETGIIEEIRCEGCIHSPRKDHGKVSYAMEFVVANEPNITLFLNENADKVTTTGNKIRSVESHNTLTGERSVYRGETFIDCTGDGWIGYYAGADYRFGREARSEFNEAFAPEEADKKTMSGTLSNGATKDGYFYYVVERKKPVEFSLPKWGVKIPNPERFMDKRKGESAFNIGASWFEYPGDVDDLYGQEEARDYLYRIVAGIWGFFKNHWADKEKAANFELLDIPTKLGMRETRRLVGDHILNQNEVENAELFEDRVAYAGWTLDVHHPDGVMGYERFTAYKRVPVNHIPYRSLYSKNINNLLFAGRNGSFSAIALGAVRVEVTCSSMGQAAGTAAALCKKHDCAPREIYKRHLKELQQQLLKDDQYIIGMVNEDPEDRALVATANASGSMRPETGPENVNNGIARPFEGKPNCWESRPLSEGPQWVEVELPKPEKINAVYLAFDTGLSQRWMKMATPEIEGLVKSYAVSCFDGSEWHTVAADRKNYQRRVICRFQGLETKKIRVLVEQTYGAPTAKIYEIRAYNESA</sequence>
<keyword evidence="1" id="KW-0004">4Fe-4S</keyword>
<keyword evidence="2" id="KW-0479">Metal-binding</keyword>